<name>A0A7J3M1G2_ARCFL</name>
<proteinExistence type="predicted"/>
<dbReference type="EMBL" id="DSYZ01000056">
    <property type="protein sequence ID" value="HGT82568.1"/>
    <property type="molecule type" value="Genomic_DNA"/>
</dbReference>
<organism evidence="1">
    <name type="scientific">Archaeoglobus fulgidus</name>
    <dbReference type="NCBI Taxonomy" id="2234"/>
    <lineage>
        <taxon>Archaea</taxon>
        <taxon>Methanobacteriati</taxon>
        <taxon>Methanobacteriota</taxon>
        <taxon>Archaeoglobi</taxon>
        <taxon>Archaeoglobales</taxon>
        <taxon>Archaeoglobaceae</taxon>
        <taxon>Archaeoglobus</taxon>
    </lineage>
</organism>
<evidence type="ECO:0000313" key="1">
    <source>
        <dbReference type="EMBL" id="HGT82568.1"/>
    </source>
</evidence>
<protein>
    <submittedName>
        <fullName evidence="1">Uncharacterized protein</fullName>
    </submittedName>
</protein>
<comment type="caution">
    <text evidence="1">The sequence shown here is derived from an EMBL/GenBank/DDBJ whole genome shotgun (WGS) entry which is preliminary data.</text>
</comment>
<sequence>MKYFFWRNLMSEDKIEYLKKFSVGIVGSRLLLEILWRCGVGCIRYISDFVTTFDVAYDCSLSPLEANCYDIVHPRSDESCIISYLFPESKSELRKLLKGVDLVIAHKHMASVAEVAEELGTPFMPDIVTVFLPDGVRFKEVDYPKFERDPVSYTLICGLQAMEVMRIFAGLKPLIAPEAVVVDLKEGVKKVCLRTLV</sequence>
<dbReference type="AlphaFoldDB" id="A0A7J3M1G2"/>
<gene>
    <name evidence="1" type="ORF">ENT52_02435</name>
</gene>
<accession>A0A7J3M1G2</accession>
<reference evidence="1" key="1">
    <citation type="journal article" date="2020" name="mSystems">
        <title>Genome- and Community-Level Interaction Insights into Carbon Utilization and Element Cycling Functions of Hydrothermarchaeota in Hydrothermal Sediment.</title>
        <authorList>
            <person name="Zhou Z."/>
            <person name="Liu Y."/>
            <person name="Xu W."/>
            <person name="Pan J."/>
            <person name="Luo Z.H."/>
            <person name="Li M."/>
        </authorList>
    </citation>
    <scope>NUCLEOTIDE SEQUENCE [LARGE SCALE GENOMIC DNA]</scope>
    <source>
        <strain evidence="1">SpSt-587</strain>
    </source>
</reference>